<dbReference type="InterPro" id="IPR013762">
    <property type="entry name" value="Integrase-like_cat_sf"/>
</dbReference>
<sequence>MATIKYSIRGNNNPSKIYIRFVANRETDIKLAIPLVINPAYFNNASGKIRKVSQFAERDNLQNELDTLESYIISRYNKSGTGSDIVNKDWLNDCLNTHFNKAEKTDNNFILNYCDLYVEKLELKTNDRTGELGTSKATVTKYKTIKLKIQGFQEYKRHKYKLSEIDLKYRNDFLKYLLEVEKLSRNTAGRYIKFLKTICLDAQKSGYTVSPQLQQIKGFSVQIDKIYLNWDELTEIEKVDLKQPHLQDARDWLLIGCYIGQRVGDLLQLTKQDIKQIGNLDFIELIQQKTKKRVSILVHDKVRAILDKRNGNFPPLYSKNIESSKAKFNLYIKDVCQEAKLNETISGARINPETSRKENGDFKKWELVTSHICRRSFATNYYGDIPTGLLLNVTGHSTEKEFLNYIGKTPIDYAQQMAIYWNIQSQKQEKESVLRIAE</sequence>
<dbReference type="GO" id="GO:0006310">
    <property type="term" value="P:DNA recombination"/>
    <property type="evidence" value="ECO:0007669"/>
    <property type="project" value="UniProtKB-KW"/>
</dbReference>
<dbReference type="InterPro" id="IPR025269">
    <property type="entry name" value="SAM-like_dom"/>
</dbReference>
<feature type="domain" description="Phage integrase SAM-like" evidence="3">
    <location>
        <begin position="112"/>
        <end position="210"/>
    </location>
</feature>
<dbReference type="InterPro" id="IPR010998">
    <property type="entry name" value="Integrase_recombinase_N"/>
</dbReference>
<dbReference type="Pfam" id="PF13102">
    <property type="entry name" value="Phage_int_SAM_5"/>
    <property type="match status" value="1"/>
</dbReference>
<reference evidence="4 5" key="1">
    <citation type="submission" date="2019-03" db="EMBL/GenBank/DDBJ databases">
        <title>Genomic Encyclopedia of Archaeal and Bacterial Type Strains, Phase II (KMG-II): from individual species to whole genera.</title>
        <authorList>
            <person name="Goeker M."/>
        </authorList>
    </citation>
    <scope>NUCLEOTIDE SEQUENCE [LARGE SCALE GENOMIC DNA]</scope>
    <source>
        <strain evidence="4 5">DSM 25687</strain>
    </source>
</reference>
<comment type="caution">
    <text evidence="4">The sequence shown here is derived from an EMBL/GenBank/DDBJ whole genome shotgun (WGS) entry which is preliminary data.</text>
</comment>
<evidence type="ECO:0000313" key="5">
    <source>
        <dbReference type="Proteomes" id="UP000295260"/>
    </source>
</evidence>
<dbReference type="Gene3D" id="1.10.150.130">
    <property type="match status" value="1"/>
</dbReference>
<dbReference type="EMBL" id="SNXR01000011">
    <property type="protein sequence ID" value="TDP61194.1"/>
    <property type="molecule type" value="Genomic_DNA"/>
</dbReference>
<evidence type="ECO:0000259" key="3">
    <source>
        <dbReference type="Pfam" id="PF13102"/>
    </source>
</evidence>
<name>A0A4R6QE92_9FLAO</name>
<organism evidence="4 5">
    <name type="scientific">Flavobacterium dankookense</name>
    <dbReference type="NCBI Taxonomy" id="706186"/>
    <lineage>
        <taxon>Bacteria</taxon>
        <taxon>Pseudomonadati</taxon>
        <taxon>Bacteroidota</taxon>
        <taxon>Flavobacteriia</taxon>
        <taxon>Flavobacteriales</taxon>
        <taxon>Flavobacteriaceae</taxon>
        <taxon>Flavobacterium</taxon>
    </lineage>
</organism>
<dbReference type="InterPro" id="IPR011010">
    <property type="entry name" value="DNA_brk_join_enz"/>
</dbReference>
<dbReference type="Gene3D" id="1.10.443.10">
    <property type="entry name" value="Intergrase catalytic core"/>
    <property type="match status" value="1"/>
</dbReference>
<evidence type="ECO:0000313" key="4">
    <source>
        <dbReference type="EMBL" id="TDP61194.1"/>
    </source>
</evidence>
<evidence type="ECO:0000256" key="1">
    <source>
        <dbReference type="ARBA" id="ARBA00023125"/>
    </source>
</evidence>
<dbReference type="GO" id="GO:0003677">
    <property type="term" value="F:DNA binding"/>
    <property type="evidence" value="ECO:0007669"/>
    <property type="project" value="UniProtKB-KW"/>
</dbReference>
<dbReference type="RefSeq" id="WP_133532136.1">
    <property type="nucleotide sequence ID" value="NZ_SNXR01000011.1"/>
</dbReference>
<keyword evidence="2" id="KW-0233">DNA recombination</keyword>
<dbReference type="GO" id="GO:0015074">
    <property type="term" value="P:DNA integration"/>
    <property type="evidence" value="ECO:0007669"/>
    <property type="project" value="InterPro"/>
</dbReference>
<keyword evidence="5" id="KW-1185">Reference proteome</keyword>
<gene>
    <name evidence="4" type="ORF">BC748_0808</name>
</gene>
<protein>
    <recommendedName>
        <fullName evidence="3">Phage integrase SAM-like domain-containing protein</fullName>
    </recommendedName>
</protein>
<proteinExistence type="predicted"/>
<dbReference type="SUPFAM" id="SSF56349">
    <property type="entry name" value="DNA breaking-rejoining enzymes"/>
    <property type="match status" value="1"/>
</dbReference>
<dbReference type="OrthoDB" id="892893at2"/>
<keyword evidence="1" id="KW-0238">DNA-binding</keyword>
<dbReference type="AlphaFoldDB" id="A0A4R6QE92"/>
<accession>A0A4R6QE92</accession>
<evidence type="ECO:0000256" key="2">
    <source>
        <dbReference type="ARBA" id="ARBA00023172"/>
    </source>
</evidence>
<dbReference type="Proteomes" id="UP000295260">
    <property type="component" value="Unassembled WGS sequence"/>
</dbReference>